<reference evidence="2 3" key="1">
    <citation type="submission" date="2014-08" db="EMBL/GenBank/DDBJ databases">
        <title>Genome sequence of Tetragenococcus muriaticus.</title>
        <authorList>
            <person name="Chuea-nongthon C."/>
            <person name="Rodtong S."/>
            <person name="Yongsawatdigul J."/>
            <person name="Steele J.L."/>
            <person name="Liu X.-y."/>
            <person name="Speers J."/>
            <person name="Glasner J.D."/>
            <person name="Neeno-Eckwall E.C."/>
        </authorList>
    </citation>
    <scope>NUCLEOTIDE SEQUENCE [LARGE SCALE GENOMIC DNA]</scope>
    <source>
        <strain evidence="2 3">3MR10-3</strain>
    </source>
</reference>
<dbReference type="SUPFAM" id="SSF55729">
    <property type="entry name" value="Acyl-CoA N-acyltransferases (Nat)"/>
    <property type="match status" value="1"/>
</dbReference>
<dbReference type="PATRIC" id="fig|1302648.3.peg.2080"/>
<dbReference type="Proteomes" id="UP000029381">
    <property type="component" value="Unassembled WGS sequence"/>
</dbReference>
<dbReference type="AlphaFoldDB" id="A0A091BZH5"/>
<dbReference type="InterPro" id="IPR000182">
    <property type="entry name" value="GNAT_dom"/>
</dbReference>
<organism evidence="2 3">
    <name type="scientific">Tetragenococcus muriaticus 3MR10-3</name>
    <dbReference type="NCBI Taxonomy" id="1302648"/>
    <lineage>
        <taxon>Bacteria</taxon>
        <taxon>Bacillati</taxon>
        <taxon>Bacillota</taxon>
        <taxon>Bacilli</taxon>
        <taxon>Lactobacillales</taxon>
        <taxon>Enterococcaceae</taxon>
        <taxon>Tetragenococcus</taxon>
    </lineage>
</organism>
<evidence type="ECO:0000259" key="1">
    <source>
        <dbReference type="Pfam" id="PF13673"/>
    </source>
</evidence>
<dbReference type="GO" id="GO:0016747">
    <property type="term" value="F:acyltransferase activity, transferring groups other than amino-acyl groups"/>
    <property type="evidence" value="ECO:0007669"/>
    <property type="project" value="InterPro"/>
</dbReference>
<evidence type="ECO:0000313" key="2">
    <source>
        <dbReference type="EMBL" id="KFN89207.1"/>
    </source>
</evidence>
<sequence length="43" mass="5070">MHIEAQTYLYNFYTSFGFEAVSEEYLEDGIPHINMEKNDYATS</sequence>
<proteinExistence type="predicted"/>
<protein>
    <recommendedName>
        <fullName evidence="1">N-acetyltransferase domain-containing protein</fullName>
    </recommendedName>
</protein>
<evidence type="ECO:0000313" key="3">
    <source>
        <dbReference type="Proteomes" id="UP000029381"/>
    </source>
</evidence>
<accession>A0A091BZH5</accession>
<dbReference type="RefSeq" id="WP_331279494.1">
    <property type="nucleotide sequence ID" value="NZ_JPVT01000239.1"/>
</dbReference>
<dbReference type="InterPro" id="IPR016181">
    <property type="entry name" value="Acyl_CoA_acyltransferase"/>
</dbReference>
<gene>
    <name evidence="2" type="ORF">TMU3MR103_2127</name>
</gene>
<keyword evidence="3" id="KW-1185">Reference proteome</keyword>
<dbReference type="Pfam" id="PF13673">
    <property type="entry name" value="Acetyltransf_10"/>
    <property type="match status" value="1"/>
</dbReference>
<feature type="domain" description="N-acetyltransferase" evidence="1">
    <location>
        <begin position="3"/>
        <end position="37"/>
    </location>
</feature>
<comment type="caution">
    <text evidence="2">The sequence shown here is derived from an EMBL/GenBank/DDBJ whole genome shotgun (WGS) entry which is preliminary data.</text>
</comment>
<name>A0A091BZH5_9ENTE</name>
<dbReference type="Gene3D" id="3.40.630.30">
    <property type="match status" value="1"/>
</dbReference>
<dbReference type="EMBL" id="JPVT01000239">
    <property type="protein sequence ID" value="KFN89207.1"/>
    <property type="molecule type" value="Genomic_DNA"/>
</dbReference>